<dbReference type="GO" id="GO:0003700">
    <property type="term" value="F:DNA-binding transcription factor activity"/>
    <property type="evidence" value="ECO:0007669"/>
    <property type="project" value="TreeGrafter"/>
</dbReference>
<sequence>MENNKKDTFRSIPTIKDVAIAAGVSLKTVSRVINNSDNVRPETREKVLAAIKAIGYQPNAIARSLRVKKTYTIGVIIADITNSFYSAIVRGIEDVAVSKNYSVLIANSDEVLKKEKLYARVFVEKQVEGMIIVPASGSQKYLENLAGHLPLVFVDRYPEGISAPVVKVENEKGAYDLTSHLLDHGYEEIAFIGYEPALTTAQERFAGFQKALQERGLKPRPELIKTGNKTVLDAYHATEEVLKQPRRPQAIFAANNFMMQGALRALNHAGLEVPRDVAVVGFDDFEMADAFRPRLTVVSQPAYTIGREAACLLFSKMENRSGGAEAVVLPTELIIRESCGCLRRKLEHELRFR</sequence>
<dbReference type="SUPFAM" id="SSF53822">
    <property type="entry name" value="Periplasmic binding protein-like I"/>
    <property type="match status" value="1"/>
</dbReference>
<dbReference type="FunFam" id="1.10.260.40:FF:000002">
    <property type="entry name" value="HTH-type transcriptional repressor PurR"/>
    <property type="match status" value="1"/>
</dbReference>
<organism evidence="5 6">
    <name type="scientific">Thermanaeromonas toyohensis ToBE</name>
    <dbReference type="NCBI Taxonomy" id="698762"/>
    <lineage>
        <taxon>Bacteria</taxon>
        <taxon>Bacillati</taxon>
        <taxon>Bacillota</taxon>
        <taxon>Clostridia</taxon>
        <taxon>Neomoorellales</taxon>
        <taxon>Neomoorellaceae</taxon>
        <taxon>Thermanaeromonas</taxon>
    </lineage>
</organism>
<evidence type="ECO:0000256" key="2">
    <source>
        <dbReference type="ARBA" id="ARBA00023125"/>
    </source>
</evidence>
<dbReference type="PANTHER" id="PTHR30146">
    <property type="entry name" value="LACI-RELATED TRANSCRIPTIONAL REPRESSOR"/>
    <property type="match status" value="1"/>
</dbReference>
<keyword evidence="2" id="KW-0238">DNA-binding</keyword>
<evidence type="ECO:0000313" key="5">
    <source>
        <dbReference type="EMBL" id="SMB90865.1"/>
    </source>
</evidence>
<dbReference type="GO" id="GO:0000976">
    <property type="term" value="F:transcription cis-regulatory region binding"/>
    <property type="evidence" value="ECO:0007669"/>
    <property type="project" value="TreeGrafter"/>
</dbReference>
<evidence type="ECO:0000313" key="6">
    <source>
        <dbReference type="Proteomes" id="UP000192569"/>
    </source>
</evidence>
<keyword evidence="1" id="KW-0805">Transcription regulation</keyword>
<protein>
    <submittedName>
        <fullName evidence="5">Transcriptional regulator, LacI family</fullName>
    </submittedName>
</protein>
<name>A0A1W1VC19_9FIRM</name>
<gene>
    <name evidence="5" type="ORF">SAMN00808754_0344</name>
</gene>
<dbReference type="PRINTS" id="PR00036">
    <property type="entry name" value="HTHLACI"/>
</dbReference>
<dbReference type="InterPro" id="IPR046335">
    <property type="entry name" value="LacI/GalR-like_sensor"/>
</dbReference>
<evidence type="ECO:0000259" key="4">
    <source>
        <dbReference type="PROSITE" id="PS50932"/>
    </source>
</evidence>
<evidence type="ECO:0000256" key="3">
    <source>
        <dbReference type="ARBA" id="ARBA00023163"/>
    </source>
</evidence>
<dbReference type="AlphaFoldDB" id="A0A1W1VC19"/>
<dbReference type="InterPro" id="IPR000843">
    <property type="entry name" value="HTH_LacI"/>
</dbReference>
<dbReference type="Gene3D" id="3.40.50.2300">
    <property type="match status" value="2"/>
</dbReference>
<dbReference type="Pfam" id="PF13377">
    <property type="entry name" value="Peripla_BP_3"/>
    <property type="match status" value="1"/>
</dbReference>
<dbReference type="RefSeq" id="WP_197686546.1">
    <property type="nucleotide sequence ID" value="NZ_LT838272.1"/>
</dbReference>
<dbReference type="Pfam" id="PF00356">
    <property type="entry name" value="LacI"/>
    <property type="match status" value="1"/>
</dbReference>
<dbReference type="InterPro" id="IPR010982">
    <property type="entry name" value="Lambda_DNA-bd_dom_sf"/>
</dbReference>
<dbReference type="CDD" id="cd19977">
    <property type="entry name" value="PBP1_EndR-like"/>
    <property type="match status" value="1"/>
</dbReference>
<proteinExistence type="predicted"/>
<dbReference type="Proteomes" id="UP000192569">
    <property type="component" value="Chromosome I"/>
</dbReference>
<dbReference type="EMBL" id="LT838272">
    <property type="protein sequence ID" value="SMB90865.1"/>
    <property type="molecule type" value="Genomic_DNA"/>
</dbReference>
<dbReference type="InterPro" id="IPR028082">
    <property type="entry name" value="Peripla_BP_I"/>
</dbReference>
<dbReference type="PANTHER" id="PTHR30146:SF109">
    <property type="entry name" value="HTH-TYPE TRANSCRIPTIONAL REGULATOR GALS"/>
    <property type="match status" value="1"/>
</dbReference>
<dbReference type="SMART" id="SM00354">
    <property type="entry name" value="HTH_LACI"/>
    <property type="match status" value="1"/>
</dbReference>
<dbReference type="SUPFAM" id="SSF47413">
    <property type="entry name" value="lambda repressor-like DNA-binding domains"/>
    <property type="match status" value="1"/>
</dbReference>
<dbReference type="Gene3D" id="1.10.260.40">
    <property type="entry name" value="lambda repressor-like DNA-binding domains"/>
    <property type="match status" value="1"/>
</dbReference>
<dbReference type="PROSITE" id="PS50932">
    <property type="entry name" value="HTH_LACI_2"/>
    <property type="match status" value="1"/>
</dbReference>
<dbReference type="CDD" id="cd01392">
    <property type="entry name" value="HTH_LacI"/>
    <property type="match status" value="1"/>
</dbReference>
<keyword evidence="6" id="KW-1185">Reference proteome</keyword>
<evidence type="ECO:0000256" key="1">
    <source>
        <dbReference type="ARBA" id="ARBA00023015"/>
    </source>
</evidence>
<dbReference type="STRING" id="698762.SAMN00808754_0344"/>
<keyword evidence="3" id="KW-0804">Transcription</keyword>
<accession>A0A1W1VC19</accession>
<dbReference type="PROSITE" id="PS00356">
    <property type="entry name" value="HTH_LACI_1"/>
    <property type="match status" value="1"/>
</dbReference>
<reference evidence="5 6" key="1">
    <citation type="submission" date="2017-04" db="EMBL/GenBank/DDBJ databases">
        <authorList>
            <person name="Afonso C.L."/>
            <person name="Miller P.J."/>
            <person name="Scott M.A."/>
            <person name="Spackman E."/>
            <person name="Goraichik I."/>
            <person name="Dimitrov K.M."/>
            <person name="Suarez D.L."/>
            <person name="Swayne D.E."/>
        </authorList>
    </citation>
    <scope>NUCLEOTIDE SEQUENCE [LARGE SCALE GENOMIC DNA]</scope>
    <source>
        <strain evidence="5 6">ToBE</strain>
    </source>
</reference>
<feature type="domain" description="HTH lacI-type" evidence="4">
    <location>
        <begin position="13"/>
        <end position="67"/>
    </location>
</feature>